<gene>
    <name evidence="1" type="ORF">GKO46_09955</name>
    <name evidence="2" type="ORF">GKO48_11585</name>
</gene>
<name>A0AAJ5ZEZ5_9CHLR</name>
<evidence type="ECO:0000313" key="2">
    <source>
        <dbReference type="EMBL" id="WFG40227.1"/>
    </source>
</evidence>
<proteinExistence type="predicted"/>
<evidence type="ECO:0000313" key="3">
    <source>
        <dbReference type="Proteomes" id="UP001219901"/>
    </source>
</evidence>
<keyword evidence="3" id="KW-1185">Reference proteome</keyword>
<evidence type="ECO:0000313" key="4">
    <source>
        <dbReference type="Proteomes" id="UP001321249"/>
    </source>
</evidence>
<accession>A0AAJ5ZEZ5</accession>
<sequence length="67" mass="7255">MPIPNNPQEFVDRAKENNLSITAEDAAGLGVFADNVSSTYEAIREIDTTGFEPAAIFVPTPSKRESN</sequence>
<reference evidence="3" key="3">
    <citation type="submission" date="2023-06" db="EMBL/GenBank/DDBJ databases">
        <title>Pangenomics reveal diversification of enzyme families and niche specialization in globally abundant SAR202 bacteria.</title>
        <authorList>
            <person name="Saw J.H.W."/>
        </authorList>
    </citation>
    <scope>NUCLEOTIDE SEQUENCE [LARGE SCALE GENOMIC DNA]</scope>
    <source>
        <strain evidence="3">JH1073</strain>
    </source>
</reference>
<dbReference type="Proteomes" id="UP001321249">
    <property type="component" value="Unassembled WGS sequence"/>
</dbReference>
<protein>
    <submittedName>
        <fullName evidence="2">Uncharacterized protein</fullName>
    </submittedName>
</protein>
<dbReference type="Proteomes" id="UP001219901">
    <property type="component" value="Chromosome"/>
</dbReference>
<dbReference type="AlphaFoldDB" id="A0AAJ5ZEZ5"/>
<reference evidence="2" key="2">
    <citation type="journal article" date="2023" name="Nat. Commun.">
        <title>Cultivation of marine bacteria of the SAR202 clade.</title>
        <authorList>
            <person name="Lim Y."/>
            <person name="Seo J.H."/>
            <person name="Giovannoni S.J."/>
            <person name="Kang I."/>
            <person name="Cho J.C."/>
        </authorList>
    </citation>
    <scope>NUCLEOTIDE SEQUENCE</scope>
    <source>
        <strain evidence="2">JH1073</strain>
    </source>
</reference>
<dbReference type="RefSeq" id="WP_342825717.1">
    <property type="nucleotide sequence ID" value="NZ_CP046146.1"/>
</dbReference>
<dbReference type="EMBL" id="CP046147">
    <property type="protein sequence ID" value="WFG40227.1"/>
    <property type="molecule type" value="Genomic_DNA"/>
</dbReference>
<reference evidence="3 4" key="1">
    <citation type="submission" date="2019-11" db="EMBL/GenBank/DDBJ databases">
        <authorList>
            <person name="Cho J.-C."/>
        </authorList>
    </citation>
    <scope>NUCLEOTIDE SEQUENCE [LARGE SCALE GENOMIC DNA]</scope>
    <source>
        <strain evidence="2 3">JH1073</strain>
        <strain evidence="1 4">JH702</strain>
    </source>
</reference>
<dbReference type="EMBL" id="WMBE01000003">
    <property type="protein sequence ID" value="MDG0867392.1"/>
    <property type="molecule type" value="Genomic_DNA"/>
</dbReference>
<organism evidence="2 3">
    <name type="scientific">Candidatus Lucifugimonas marina</name>
    <dbReference type="NCBI Taxonomy" id="3038979"/>
    <lineage>
        <taxon>Bacteria</taxon>
        <taxon>Bacillati</taxon>
        <taxon>Chloroflexota</taxon>
        <taxon>Dehalococcoidia</taxon>
        <taxon>SAR202 cluster</taxon>
        <taxon>Candidatus Lucifugimonadales</taxon>
        <taxon>Candidatus Lucifugimonadaceae</taxon>
        <taxon>Candidatus Lucifugimonas</taxon>
    </lineage>
</organism>
<evidence type="ECO:0000313" key="1">
    <source>
        <dbReference type="EMBL" id="MDG0867392.1"/>
    </source>
</evidence>